<dbReference type="GO" id="GO:0022857">
    <property type="term" value="F:transmembrane transporter activity"/>
    <property type="evidence" value="ECO:0007669"/>
    <property type="project" value="InterPro"/>
</dbReference>
<dbReference type="AlphaFoldDB" id="A0AAE3AQH2"/>
<dbReference type="InterPro" id="IPR024529">
    <property type="entry name" value="ECF_trnsprt_substrate-spec"/>
</dbReference>
<feature type="transmembrane region" description="Helical" evidence="1">
    <location>
        <begin position="51"/>
        <end position="73"/>
    </location>
</feature>
<comment type="caution">
    <text evidence="2">The sequence shown here is derived from an EMBL/GenBank/DDBJ whole genome shotgun (WGS) entry which is preliminary data.</text>
</comment>
<evidence type="ECO:0000313" key="2">
    <source>
        <dbReference type="EMBL" id="MCC2164800.1"/>
    </source>
</evidence>
<dbReference type="RefSeq" id="WP_177977569.1">
    <property type="nucleotide sequence ID" value="NZ_JAJEPU010000019.1"/>
</dbReference>
<dbReference type="Pfam" id="PF12822">
    <property type="entry name" value="ECF_trnsprt"/>
    <property type="match status" value="1"/>
</dbReference>
<dbReference type="Gene3D" id="1.10.1760.20">
    <property type="match status" value="1"/>
</dbReference>
<dbReference type="EMBL" id="JAJEPU010000019">
    <property type="protein sequence ID" value="MCC2164800.1"/>
    <property type="molecule type" value="Genomic_DNA"/>
</dbReference>
<feature type="transmembrane region" description="Helical" evidence="1">
    <location>
        <begin position="20"/>
        <end position="39"/>
    </location>
</feature>
<dbReference type="InterPro" id="IPR030949">
    <property type="entry name" value="ECF_S_folate_fam"/>
</dbReference>
<gene>
    <name evidence="2" type="ORF">LKD32_07885</name>
</gene>
<name>A0AAE3AQH2_9FIRM</name>
<proteinExistence type="predicted"/>
<dbReference type="Proteomes" id="UP001198962">
    <property type="component" value="Unassembled WGS sequence"/>
</dbReference>
<protein>
    <submittedName>
        <fullName evidence="2">Folate family ECF transporter S component</fullName>
    </submittedName>
</protein>
<evidence type="ECO:0000313" key="3">
    <source>
        <dbReference type="Proteomes" id="UP001198962"/>
    </source>
</evidence>
<reference evidence="2" key="1">
    <citation type="submission" date="2021-10" db="EMBL/GenBank/DDBJ databases">
        <title>Anaerobic single-cell dispensing facilitates the cultivation of human gut bacteria.</title>
        <authorList>
            <person name="Afrizal A."/>
        </authorList>
    </citation>
    <scope>NUCLEOTIDE SEQUENCE</scope>
    <source>
        <strain evidence="2">CLA-AA-H274</strain>
    </source>
</reference>
<dbReference type="NCBIfam" id="TIGR04518">
    <property type="entry name" value="ECF_S_folT_fam"/>
    <property type="match status" value="1"/>
</dbReference>
<sequence>MRKMISLFTSSHQELKHVRAITTMAMFGALSVILGYFTIQIGDYIKIGFSTIVNQFVCSLFGPVAGAVFGGTMDIVKFLIKPTGAFFPGFTLVAIVAGLIYGCFYYKRPLTLTRVLIAELTVCVICNMLMSTYFLSMLYGKGFLALLPMRAFKNIIMWPINSVLFYTVRKVLESAGVVRLLKEQI</sequence>
<keyword evidence="1" id="KW-0812">Transmembrane</keyword>
<evidence type="ECO:0000256" key="1">
    <source>
        <dbReference type="SAM" id="Phobius"/>
    </source>
</evidence>
<keyword evidence="1" id="KW-1133">Transmembrane helix</keyword>
<keyword evidence="1" id="KW-0472">Membrane</keyword>
<accession>A0AAE3AQH2</accession>
<feature type="transmembrane region" description="Helical" evidence="1">
    <location>
        <begin position="85"/>
        <end position="104"/>
    </location>
</feature>
<keyword evidence="3" id="KW-1185">Reference proteome</keyword>
<organism evidence="2 3">
    <name type="scientific">Brotaphodocola catenula</name>
    <dbReference type="NCBI Taxonomy" id="2885361"/>
    <lineage>
        <taxon>Bacteria</taxon>
        <taxon>Bacillati</taxon>
        <taxon>Bacillota</taxon>
        <taxon>Clostridia</taxon>
        <taxon>Lachnospirales</taxon>
        <taxon>Lachnospiraceae</taxon>
        <taxon>Brotaphodocola</taxon>
    </lineage>
</organism>
<feature type="transmembrane region" description="Helical" evidence="1">
    <location>
        <begin position="116"/>
        <end position="135"/>
    </location>
</feature>